<organism evidence="1 2">
    <name type="scientific">Anaerolinea thermolimosa</name>
    <dbReference type="NCBI Taxonomy" id="229919"/>
    <lineage>
        <taxon>Bacteria</taxon>
        <taxon>Bacillati</taxon>
        <taxon>Chloroflexota</taxon>
        <taxon>Anaerolineae</taxon>
        <taxon>Anaerolineales</taxon>
        <taxon>Anaerolineaceae</taxon>
        <taxon>Anaerolinea</taxon>
    </lineage>
</organism>
<name>A0A3D1JIG1_9CHLR</name>
<proteinExistence type="predicted"/>
<protein>
    <submittedName>
        <fullName evidence="1">Uncharacterized protein</fullName>
    </submittedName>
</protein>
<gene>
    <name evidence="1" type="ORF">DEQ80_06840</name>
</gene>
<accession>A0A3D1JIG1</accession>
<dbReference type="AlphaFoldDB" id="A0A3D1JIG1"/>
<dbReference type="Proteomes" id="UP000264141">
    <property type="component" value="Unassembled WGS sequence"/>
</dbReference>
<comment type="caution">
    <text evidence="1">The sequence shown here is derived from an EMBL/GenBank/DDBJ whole genome shotgun (WGS) entry which is preliminary data.</text>
</comment>
<evidence type="ECO:0000313" key="2">
    <source>
        <dbReference type="Proteomes" id="UP000264141"/>
    </source>
</evidence>
<sequence>MTARADHLLMFSHHALHVHTHRAYRLFITKSIDTSAPCAIICPMMMLDLKLRRKLTLSYTYQGTVGLSLHIQ</sequence>
<reference evidence="1 2" key="1">
    <citation type="journal article" date="2018" name="Nat. Biotechnol.">
        <title>A standardized bacterial taxonomy based on genome phylogeny substantially revises the tree of life.</title>
        <authorList>
            <person name="Parks D.H."/>
            <person name="Chuvochina M."/>
            <person name="Waite D.W."/>
            <person name="Rinke C."/>
            <person name="Skarshewski A."/>
            <person name="Chaumeil P.A."/>
            <person name="Hugenholtz P."/>
        </authorList>
    </citation>
    <scope>NUCLEOTIDE SEQUENCE [LARGE SCALE GENOMIC DNA]</scope>
    <source>
        <strain evidence="1">UBA8781</strain>
    </source>
</reference>
<dbReference type="STRING" id="229919.GCA_001050195_01762"/>
<dbReference type="EMBL" id="DPBP01000028">
    <property type="protein sequence ID" value="HCE17558.1"/>
    <property type="molecule type" value="Genomic_DNA"/>
</dbReference>
<evidence type="ECO:0000313" key="1">
    <source>
        <dbReference type="EMBL" id="HCE17558.1"/>
    </source>
</evidence>